<accession>A0A7D5SZR2</accession>
<proteinExistence type="predicted"/>
<name>A0A7D5SZR2_9EURY</name>
<dbReference type="RefSeq" id="WP_179908809.1">
    <property type="nucleotide sequence ID" value="NZ_CP058910.1"/>
</dbReference>
<dbReference type="EMBL" id="CP058910">
    <property type="protein sequence ID" value="QLH78931.1"/>
    <property type="molecule type" value="Genomic_DNA"/>
</dbReference>
<keyword evidence="1" id="KW-1133">Transmembrane helix</keyword>
<evidence type="ECO:0000313" key="2">
    <source>
        <dbReference type="EMBL" id="QLH78931.1"/>
    </source>
</evidence>
<dbReference type="KEGG" id="hrr:HZS55_17245"/>
<feature type="transmembrane region" description="Helical" evidence="1">
    <location>
        <begin position="47"/>
        <end position="63"/>
    </location>
</feature>
<feature type="transmembrane region" description="Helical" evidence="1">
    <location>
        <begin position="103"/>
        <end position="122"/>
    </location>
</feature>
<keyword evidence="1" id="KW-0472">Membrane</keyword>
<evidence type="ECO:0000256" key="1">
    <source>
        <dbReference type="SAM" id="Phobius"/>
    </source>
</evidence>
<sequence length="143" mass="14944">MSLRSWASATVDFLLATVGLYLAVVPAFTVLYALVAAATLFAQPPQTAAVVVAAGGSYPFVAGDWSYRRLAVFVVALYVASGAVGLAGLAVLRSMDVTLPSAVVARAGALAVAYPVAGAAAFRDRVRRRLGFRPLDADDRTRR</sequence>
<gene>
    <name evidence="2" type="ORF">HZS55_17245</name>
</gene>
<dbReference type="AlphaFoldDB" id="A0A7D5SZR2"/>
<keyword evidence="1" id="KW-0812">Transmembrane</keyword>
<evidence type="ECO:0000313" key="3">
    <source>
        <dbReference type="Proteomes" id="UP000509667"/>
    </source>
</evidence>
<dbReference type="Proteomes" id="UP000509667">
    <property type="component" value="Chromosome"/>
</dbReference>
<reference evidence="2 3" key="1">
    <citation type="submission" date="2020-07" db="EMBL/GenBank/DDBJ databases">
        <title>Halosimplex pelagicum sp. nov. and Halosimplex rubrum sp. nov., isolated from salted brown alga Laminaria, and emended description of the genus Halosimplex.</title>
        <authorList>
            <person name="Cui H."/>
        </authorList>
    </citation>
    <scope>NUCLEOTIDE SEQUENCE [LARGE SCALE GENOMIC DNA]</scope>
    <source>
        <strain evidence="2 3">R27</strain>
    </source>
</reference>
<feature type="transmembrane region" description="Helical" evidence="1">
    <location>
        <begin position="70"/>
        <end position="91"/>
    </location>
</feature>
<feature type="transmembrane region" description="Helical" evidence="1">
    <location>
        <begin position="12"/>
        <end position="41"/>
    </location>
</feature>
<protein>
    <submittedName>
        <fullName evidence="2">Uncharacterized protein</fullName>
    </submittedName>
</protein>
<dbReference type="GeneID" id="56079646"/>
<keyword evidence="3" id="KW-1185">Reference proteome</keyword>
<organism evidence="2 3">
    <name type="scientific">Halosimplex rubrum</name>
    <dbReference type="NCBI Taxonomy" id="869889"/>
    <lineage>
        <taxon>Archaea</taxon>
        <taxon>Methanobacteriati</taxon>
        <taxon>Methanobacteriota</taxon>
        <taxon>Stenosarchaea group</taxon>
        <taxon>Halobacteria</taxon>
        <taxon>Halobacteriales</taxon>
        <taxon>Haloarculaceae</taxon>
        <taxon>Halosimplex</taxon>
    </lineage>
</organism>